<evidence type="ECO:0000256" key="17">
    <source>
        <dbReference type="ARBA" id="ARBA00030862"/>
    </source>
</evidence>
<evidence type="ECO:0000256" key="3">
    <source>
        <dbReference type="ARBA" id="ARBA00006636"/>
    </source>
</evidence>
<comment type="function">
    <text evidence="16">Phospholipase B that deacylates intracellular phosphatidylcholine (PtdCho), generating glycerophosphocholine (GroPtdCho). This deacylation occurs at both sn-2 and sn-1 positions of PtdCho. Its specific chemical modification by certain organophosphorus (OP) compounds leads to distal axonopathy. Plays a role in the signaling mechanism between neurons and glia that regulates glia wrapping during development of the adult brain. Essential for membrane lipid homeostasis and cell survival in both neurons and glia of the adult brain.</text>
</comment>
<comment type="catalytic activity">
    <reaction evidence="21">
        <text>1-hexadecanoyl-sn-glycero-3-phosphocholine + H2O = sn-glycerol 3-phosphocholine + hexadecanoate + H(+)</text>
        <dbReference type="Rhea" id="RHEA:40435"/>
        <dbReference type="ChEBI" id="CHEBI:7896"/>
        <dbReference type="ChEBI" id="CHEBI:15377"/>
        <dbReference type="ChEBI" id="CHEBI:15378"/>
        <dbReference type="ChEBI" id="CHEBI:16870"/>
        <dbReference type="ChEBI" id="CHEBI:72998"/>
    </reaction>
    <physiologicalReaction direction="left-to-right" evidence="21">
        <dbReference type="Rhea" id="RHEA:40436"/>
    </physiologicalReaction>
</comment>
<dbReference type="EMBL" id="OC859161">
    <property type="protein sequence ID" value="CAD7627273.1"/>
    <property type="molecule type" value="Genomic_DNA"/>
</dbReference>
<dbReference type="InterPro" id="IPR000595">
    <property type="entry name" value="cNMP-bd_dom"/>
</dbReference>
<comment type="subunit">
    <text evidence="4">Interacts with Pka-C3; interaction inhibits the catalytic function of Pka-C3 and the esterase activity of sws.</text>
</comment>
<feature type="active site" description="Nucleophile" evidence="22">
    <location>
        <position position="1154"/>
    </location>
</feature>
<feature type="active site" description="Proton acceptor" evidence="22">
    <location>
        <position position="1274"/>
    </location>
</feature>
<keyword evidence="8 24" id="KW-0812">Transmembrane</keyword>
<dbReference type="GO" id="GO:0004622">
    <property type="term" value="F:phosphatidylcholine lysophospholipase activity"/>
    <property type="evidence" value="ECO:0007669"/>
    <property type="project" value="UniProtKB-EC"/>
</dbReference>
<dbReference type="Gene3D" id="3.40.1090.10">
    <property type="entry name" value="Cytosolic phospholipase A2 catalytic domain"/>
    <property type="match status" value="1"/>
</dbReference>
<sequence length="1398" mass="158075">MDFPHIDHNMTEMLESVSHIFTSYVNSHQLIGPQISLILLLATIVSAVVFAVNVVRKLRPKVRRMTRVILPDPTLPRFRKRDKVLFYGRKMLRSVRSSLQATGRLRGKKRQIVLRFAKRLLRIKRDQPLTLQVSEPSQAFLEEEIGDQCEQPLPPEVIYMLKSIRVFGFFDKPLFLELCKNLEFLTVPKGQNLFSIGDPDDSIFIVQTGRLQVSISESDGNELILKEVSVGESIASMLSVMDVLTGHLAPFKTVSAKAIEESVIIRLQVILFKQLLEKYPESLVRVVQVIMVRLQRVTFTALHHYLGLTTQLLNPGSIYRRPNVSSTIQPLPSMGSSPPKSSPTRPSTLSAYTLQHSHSYSGSESSDLKQVLKEMAICEQNAEQDQHLDESPITEHKPIERKKSDMDSPRRQKSLNTFFGPPENQKMKRRKSLILNENQIQIQGLSDDEIFNLAVEGLLHHLNIEDEELVKRKLTVKEFVIMVRLQRVTFTALHHYLGLTTQLLNPGSIYRRPNVSSTIQPLPPMGSSPPKSSPTRPSTLSAYTLQHSHSYSGSESSDLKQVLKEMAICEQNAEQDQHLDESPITEHKPMERKKSDMDSPRRQKSLNTFFGPPENQKMKRRKSLILNENQIQIQGLSDDEIFNLAVEGLLHHLNIEDEELVKRKLTVKEYNSGVCLTSEDTHEENNLFYVLSGSIIVTQKSIDKDEENNLYVVYPGEIVGALSVITGEPSLFTIKTRQSCKVGVITKDNIYDILTEHPKSVLHLAHAVVRRLSPFVRQIDFALDWIHYESGRAIYRQGDKSDCTYIVLSGRLRSVITRPNGKKEFVGEYGKGDLVGLVEVITQTPRSTTIMAVRDSELAKLPDGLVEAIKIKYPVVVTRLIHLLGHRLLGNLHHNVRGPTHSLTAQPFSAAEMGWRPTGSNFTTVALLSVTDDVPLQAFTMELYHGLTSIGTVSHLTSEFVRKSLGPTALEKQSEYRLCSWLGQQEDQHRIVLYQCDNHFSTWTQRCIRQADCILMIALADQEPSVGDVEKQLEHLAVRTQKELVLLHKPDSLKPKNTVLWLNMRSWCSSHHHIRCPKRMFTKRSLAKTKEVYSSLFNNPPSIHSDFSRLARFLTGTSIGLVLGGGGARGAAHVGMIKAITEAGIPIDMVGGVSIGAFMGALWCQENNITTFTQKARVWSHGMTSYWRQILDLTYPVTAMFTGHAFNRSIYEVFNEGQIEDLWLPYFTLTTDITSSCPRVHRHGSLWRYVRSSMSLSGYLPPLCDPIDGHLLLDGGYVNNLPADVMRDVMGAETILAIDVGSQDVTDMTNYGDTLNGWWLLWKRWNPFSSPVRVPNLPEIQSRLAYVSCVKLLEEVKQSDYCTYIRPPIDRYKTLQFGSFDDIMEVGLNHGKVMFAAM</sequence>
<evidence type="ECO:0000256" key="20">
    <source>
        <dbReference type="ARBA" id="ARBA00048454"/>
    </source>
</evidence>
<dbReference type="InterPro" id="IPR014710">
    <property type="entry name" value="RmlC-like_jellyroll"/>
</dbReference>
<dbReference type="PROSITE" id="PS51635">
    <property type="entry name" value="PNPLA"/>
    <property type="match status" value="1"/>
</dbReference>
<evidence type="ECO:0000256" key="7">
    <source>
        <dbReference type="ARBA" id="ARBA00022553"/>
    </source>
</evidence>
<evidence type="ECO:0000256" key="9">
    <source>
        <dbReference type="ARBA" id="ARBA00022737"/>
    </source>
</evidence>
<dbReference type="SMART" id="SM00100">
    <property type="entry name" value="cNMP"/>
    <property type="match status" value="3"/>
</dbReference>
<comment type="subcellular location">
    <subcellularLocation>
        <location evidence="1">Endoplasmic reticulum membrane</location>
        <topology evidence="1">Single-pass type I membrane protein</topology>
    </subcellularLocation>
    <subcellularLocation>
        <location evidence="2">Endoplasmic reticulum membrane</location>
        <topology evidence="2">Single-pass type III membrane protein</topology>
    </subcellularLocation>
</comment>
<feature type="domain" description="Cyclic nucleotide-binding" evidence="25">
    <location>
        <begin position="782"/>
        <end position="861"/>
    </location>
</feature>
<evidence type="ECO:0000256" key="14">
    <source>
        <dbReference type="ARBA" id="ARBA00023098"/>
    </source>
</evidence>
<dbReference type="InterPro" id="IPR016035">
    <property type="entry name" value="Acyl_Trfase/lysoPLipase"/>
</dbReference>
<dbReference type="InterPro" id="IPR050301">
    <property type="entry name" value="NTE"/>
</dbReference>
<dbReference type="PROSITE" id="PS01237">
    <property type="entry name" value="UPF0028"/>
    <property type="match status" value="1"/>
</dbReference>
<dbReference type="CDD" id="cd00038">
    <property type="entry name" value="CAP_ED"/>
    <property type="match status" value="3"/>
</dbReference>
<evidence type="ECO:0000256" key="8">
    <source>
        <dbReference type="ARBA" id="ARBA00022692"/>
    </source>
</evidence>
<comment type="catalytic activity">
    <reaction evidence="19">
        <text>1-hexadecanoyl-sn-glycero-3-phosphate + H2O = sn-glycerol 3-phosphate + hexadecanoate + H(+)</text>
        <dbReference type="Rhea" id="RHEA:49092"/>
        <dbReference type="ChEBI" id="CHEBI:7896"/>
        <dbReference type="ChEBI" id="CHEBI:15377"/>
        <dbReference type="ChEBI" id="CHEBI:15378"/>
        <dbReference type="ChEBI" id="CHEBI:57518"/>
        <dbReference type="ChEBI" id="CHEBI:57597"/>
    </reaction>
    <physiologicalReaction direction="left-to-right" evidence="19">
        <dbReference type="Rhea" id="RHEA:49093"/>
    </physiologicalReaction>
</comment>
<dbReference type="GO" id="GO:0046470">
    <property type="term" value="P:phosphatidylcholine metabolic process"/>
    <property type="evidence" value="ECO:0007669"/>
    <property type="project" value="InterPro"/>
</dbReference>
<organism evidence="27">
    <name type="scientific">Medioppia subpectinata</name>
    <dbReference type="NCBI Taxonomy" id="1979941"/>
    <lineage>
        <taxon>Eukaryota</taxon>
        <taxon>Metazoa</taxon>
        <taxon>Ecdysozoa</taxon>
        <taxon>Arthropoda</taxon>
        <taxon>Chelicerata</taxon>
        <taxon>Arachnida</taxon>
        <taxon>Acari</taxon>
        <taxon>Acariformes</taxon>
        <taxon>Sarcoptiformes</taxon>
        <taxon>Oribatida</taxon>
        <taxon>Brachypylina</taxon>
        <taxon>Oppioidea</taxon>
        <taxon>Oppiidae</taxon>
        <taxon>Medioppia</taxon>
    </lineage>
</organism>
<dbReference type="InterPro" id="IPR001423">
    <property type="entry name" value="LysoPLipase_patatin_CS"/>
</dbReference>
<comment type="catalytic activity">
    <reaction evidence="20">
        <text>a 1-acyl-sn-glycero-3-phosphocholine + H2O = sn-glycerol 3-phosphocholine + a fatty acid + H(+)</text>
        <dbReference type="Rhea" id="RHEA:15177"/>
        <dbReference type="ChEBI" id="CHEBI:15377"/>
        <dbReference type="ChEBI" id="CHEBI:15378"/>
        <dbReference type="ChEBI" id="CHEBI:16870"/>
        <dbReference type="ChEBI" id="CHEBI:28868"/>
        <dbReference type="ChEBI" id="CHEBI:58168"/>
        <dbReference type="EC" id="3.1.1.5"/>
    </reaction>
    <physiologicalReaction direction="left-to-right" evidence="20">
        <dbReference type="Rhea" id="RHEA:15178"/>
    </physiologicalReaction>
</comment>
<proteinExistence type="inferred from homology"/>
<evidence type="ECO:0000256" key="13">
    <source>
        <dbReference type="ARBA" id="ARBA00022989"/>
    </source>
</evidence>
<evidence type="ECO:0000256" key="1">
    <source>
        <dbReference type="ARBA" id="ARBA00004115"/>
    </source>
</evidence>
<feature type="domain" description="Cyclic nucleotide-binding" evidence="25">
    <location>
        <begin position="649"/>
        <end position="754"/>
    </location>
</feature>
<evidence type="ECO:0000256" key="4">
    <source>
        <dbReference type="ARBA" id="ARBA00011476"/>
    </source>
</evidence>
<feature type="compositionally biased region" description="Basic and acidic residues" evidence="23">
    <location>
        <begin position="384"/>
        <end position="410"/>
    </location>
</feature>
<evidence type="ECO:0000256" key="19">
    <source>
        <dbReference type="ARBA" id="ARBA00048133"/>
    </source>
</evidence>
<feature type="short sequence motif" description="DGA/G" evidence="22">
    <location>
        <begin position="1274"/>
        <end position="1276"/>
    </location>
</feature>
<keyword evidence="13 24" id="KW-1133">Transmembrane helix</keyword>
<comment type="similarity">
    <text evidence="3">Belongs to the NTE family.</text>
</comment>
<dbReference type="OrthoDB" id="421051at2759"/>
<feature type="compositionally biased region" description="Low complexity" evidence="23">
    <location>
        <begin position="528"/>
        <end position="540"/>
    </location>
</feature>
<keyword evidence="10 22" id="KW-0378">Hydrolase</keyword>
<evidence type="ECO:0000313" key="27">
    <source>
        <dbReference type="EMBL" id="CAD7627273.1"/>
    </source>
</evidence>
<evidence type="ECO:0000256" key="21">
    <source>
        <dbReference type="ARBA" id="ARBA00048656"/>
    </source>
</evidence>
<keyword evidence="14 22" id="KW-0443">Lipid metabolism</keyword>
<reference evidence="27" key="1">
    <citation type="submission" date="2020-11" db="EMBL/GenBank/DDBJ databases">
        <authorList>
            <person name="Tran Van P."/>
        </authorList>
    </citation>
    <scope>NUCLEOTIDE SEQUENCE</scope>
</reference>
<keyword evidence="7" id="KW-0597">Phosphoprotein</keyword>
<feature type="region of interest" description="Disordered" evidence="23">
    <location>
        <begin position="324"/>
        <end position="349"/>
    </location>
</feature>
<name>A0A7R9KQJ6_9ACAR</name>
<evidence type="ECO:0000313" key="28">
    <source>
        <dbReference type="Proteomes" id="UP000759131"/>
    </source>
</evidence>
<dbReference type="FunFam" id="2.60.120.10:FF:000022">
    <property type="entry name" value="Patatin like phospholipase domain containing 7"/>
    <property type="match status" value="1"/>
</dbReference>
<feature type="non-terminal residue" evidence="27">
    <location>
        <position position="1"/>
    </location>
</feature>
<dbReference type="Pfam" id="PF00027">
    <property type="entry name" value="cNMP_binding"/>
    <property type="match status" value="3"/>
</dbReference>
<feature type="compositionally biased region" description="Low complexity" evidence="23">
    <location>
        <begin position="330"/>
        <end position="349"/>
    </location>
</feature>
<keyword evidence="28" id="KW-1185">Reference proteome</keyword>
<evidence type="ECO:0000256" key="24">
    <source>
        <dbReference type="SAM" id="Phobius"/>
    </source>
</evidence>
<feature type="short sequence motif" description="GXGXXG" evidence="22">
    <location>
        <begin position="1125"/>
        <end position="1130"/>
    </location>
</feature>
<dbReference type="FunFam" id="3.40.1090.10:FF:000001">
    <property type="entry name" value="neuropathy target esterase isoform X2"/>
    <property type="match status" value="1"/>
</dbReference>
<dbReference type="InterPro" id="IPR056556">
    <property type="entry name" value="NTE1_P-loop_dom"/>
</dbReference>
<evidence type="ECO:0000256" key="16">
    <source>
        <dbReference type="ARBA" id="ARBA00025020"/>
    </source>
</evidence>
<evidence type="ECO:0000259" key="26">
    <source>
        <dbReference type="PROSITE" id="PS51635"/>
    </source>
</evidence>
<feature type="short sequence motif" description="GXSXG" evidence="22">
    <location>
        <begin position="1152"/>
        <end position="1156"/>
    </location>
</feature>
<dbReference type="Pfam" id="PF01734">
    <property type="entry name" value="Patatin"/>
    <property type="match status" value="1"/>
</dbReference>
<dbReference type="SUPFAM" id="SSF52151">
    <property type="entry name" value="FabD/lysophospholipase-like"/>
    <property type="match status" value="1"/>
</dbReference>
<accession>A0A7R9KQJ6</accession>
<dbReference type="Gene3D" id="2.60.120.10">
    <property type="entry name" value="Jelly Rolls"/>
    <property type="match status" value="3"/>
</dbReference>
<feature type="compositionally biased region" description="Basic and acidic residues" evidence="23">
    <location>
        <begin position="575"/>
        <end position="601"/>
    </location>
</feature>
<evidence type="ECO:0000256" key="23">
    <source>
        <dbReference type="SAM" id="MobiDB-lite"/>
    </source>
</evidence>
<keyword evidence="12 22" id="KW-0442">Lipid degradation</keyword>
<feature type="region of interest" description="Disordered" evidence="23">
    <location>
        <begin position="515"/>
        <end position="540"/>
    </location>
</feature>
<protein>
    <recommendedName>
        <fullName evidence="6">Neuropathy target esterase sws</fullName>
        <ecNumber evidence="5">3.1.1.5</ecNumber>
    </recommendedName>
    <alternativeName>
        <fullName evidence="17">Swiss cheese</fullName>
    </alternativeName>
</protein>
<evidence type="ECO:0000256" key="12">
    <source>
        <dbReference type="ARBA" id="ARBA00022963"/>
    </source>
</evidence>
<evidence type="ECO:0000256" key="10">
    <source>
        <dbReference type="ARBA" id="ARBA00022801"/>
    </source>
</evidence>
<comment type="catalytic activity">
    <reaction evidence="18">
        <text>1-(9Z-octadecenoyl)-sn-glycero-3-phosphocholine + H2O = sn-glycerol 3-phosphocholine + (9Z)-octadecenoate + H(+)</text>
        <dbReference type="Rhea" id="RHEA:40807"/>
        <dbReference type="ChEBI" id="CHEBI:15377"/>
        <dbReference type="ChEBI" id="CHEBI:15378"/>
        <dbReference type="ChEBI" id="CHEBI:16870"/>
        <dbReference type="ChEBI" id="CHEBI:28610"/>
        <dbReference type="ChEBI" id="CHEBI:30823"/>
    </reaction>
    <physiologicalReaction direction="left-to-right" evidence="18">
        <dbReference type="Rhea" id="RHEA:40808"/>
    </physiologicalReaction>
</comment>
<evidence type="ECO:0000256" key="15">
    <source>
        <dbReference type="ARBA" id="ARBA00023136"/>
    </source>
</evidence>
<dbReference type="InterPro" id="IPR002641">
    <property type="entry name" value="PNPLA_dom"/>
</dbReference>
<keyword evidence="11" id="KW-0256">Endoplasmic reticulum</keyword>
<evidence type="ECO:0000256" key="5">
    <source>
        <dbReference type="ARBA" id="ARBA00013274"/>
    </source>
</evidence>
<dbReference type="Proteomes" id="UP000759131">
    <property type="component" value="Unassembled WGS sequence"/>
</dbReference>
<evidence type="ECO:0000256" key="11">
    <source>
        <dbReference type="ARBA" id="ARBA00022824"/>
    </source>
</evidence>
<dbReference type="EC" id="3.1.1.5" evidence="5"/>
<dbReference type="FunFam" id="2.60.120.10:FF:000010">
    <property type="entry name" value="neuropathy target esterase isoform X1"/>
    <property type="match status" value="1"/>
</dbReference>
<keyword evidence="9" id="KW-0677">Repeat</keyword>
<dbReference type="Pfam" id="PF24179">
    <property type="entry name" value="NTE_Ploop"/>
    <property type="match status" value="1"/>
</dbReference>
<dbReference type="InterPro" id="IPR018490">
    <property type="entry name" value="cNMP-bd_dom_sf"/>
</dbReference>
<keyword evidence="15 24" id="KW-0472">Membrane</keyword>
<evidence type="ECO:0000259" key="25">
    <source>
        <dbReference type="PROSITE" id="PS50042"/>
    </source>
</evidence>
<gene>
    <name evidence="27" type="ORF">OSB1V03_LOCUS7703</name>
</gene>
<dbReference type="PANTHER" id="PTHR14226">
    <property type="entry name" value="NEUROPATHY TARGET ESTERASE/SWISS CHEESE D.MELANOGASTER"/>
    <property type="match status" value="1"/>
</dbReference>
<dbReference type="PANTHER" id="PTHR14226:SF29">
    <property type="entry name" value="NEUROPATHY TARGET ESTERASE SWS"/>
    <property type="match status" value="1"/>
</dbReference>
<evidence type="ECO:0000256" key="22">
    <source>
        <dbReference type="PROSITE-ProRule" id="PRU01161"/>
    </source>
</evidence>
<evidence type="ECO:0000256" key="2">
    <source>
        <dbReference type="ARBA" id="ARBA00004643"/>
    </source>
</evidence>
<feature type="domain" description="PNPLA" evidence="26">
    <location>
        <begin position="1121"/>
        <end position="1287"/>
    </location>
</feature>
<dbReference type="EMBL" id="CAJPIZ010004586">
    <property type="protein sequence ID" value="CAG2107703.1"/>
    <property type="molecule type" value="Genomic_DNA"/>
</dbReference>
<feature type="region of interest" description="Disordered" evidence="23">
    <location>
        <begin position="382"/>
        <end position="427"/>
    </location>
</feature>
<feature type="transmembrane region" description="Helical" evidence="24">
    <location>
        <begin position="35"/>
        <end position="55"/>
    </location>
</feature>
<feature type="region of interest" description="Disordered" evidence="23">
    <location>
        <begin position="573"/>
        <end position="614"/>
    </location>
</feature>
<feature type="domain" description="Cyclic nucleotide-binding" evidence="25">
    <location>
        <begin position="166"/>
        <end position="293"/>
    </location>
</feature>
<evidence type="ECO:0000256" key="6">
    <source>
        <dbReference type="ARBA" id="ARBA00019369"/>
    </source>
</evidence>
<dbReference type="GO" id="GO:0005789">
    <property type="term" value="C:endoplasmic reticulum membrane"/>
    <property type="evidence" value="ECO:0007669"/>
    <property type="project" value="UniProtKB-SubCell"/>
</dbReference>
<dbReference type="PROSITE" id="PS50042">
    <property type="entry name" value="CNMP_BINDING_3"/>
    <property type="match status" value="3"/>
</dbReference>
<dbReference type="GO" id="GO:0016042">
    <property type="term" value="P:lipid catabolic process"/>
    <property type="evidence" value="ECO:0007669"/>
    <property type="project" value="UniProtKB-UniRule"/>
</dbReference>
<evidence type="ECO:0000256" key="18">
    <source>
        <dbReference type="ARBA" id="ARBA00047314"/>
    </source>
</evidence>
<dbReference type="CDD" id="cd07225">
    <property type="entry name" value="Pat_PNPLA6_PNPLA7"/>
    <property type="match status" value="1"/>
</dbReference>
<dbReference type="SUPFAM" id="SSF51206">
    <property type="entry name" value="cAMP-binding domain-like"/>
    <property type="match status" value="3"/>
</dbReference>
<dbReference type="FunFam" id="2.60.120.10:FF:000012">
    <property type="entry name" value="neuropathy target esterase isoform X2"/>
    <property type="match status" value="1"/>
</dbReference>